<dbReference type="PROSITE" id="PS50005">
    <property type="entry name" value="TPR"/>
    <property type="match status" value="1"/>
</dbReference>
<dbReference type="InterPro" id="IPR019734">
    <property type="entry name" value="TPR_rpt"/>
</dbReference>
<organism evidence="2 3">
    <name type="scientific">Granulicella mallensis</name>
    <dbReference type="NCBI Taxonomy" id="940614"/>
    <lineage>
        <taxon>Bacteria</taxon>
        <taxon>Pseudomonadati</taxon>
        <taxon>Acidobacteriota</taxon>
        <taxon>Terriglobia</taxon>
        <taxon>Terriglobales</taxon>
        <taxon>Acidobacteriaceae</taxon>
        <taxon>Granulicella</taxon>
    </lineage>
</organism>
<gene>
    <name evidence="2" type="ORF">HDF15_001806</name>
</gene>
<feature type="repeat" description="TPR" evidence="1">
    <location>
        <begin position="63"/>
        <end position="96"/>
    </location>
</feature>
<name>A0A7W7ZPN8_9BACT</name>
<dbReference type="InterPro" id="IPR011990">
    <property type="entry name" value="TPR-like_helical_dom_sf"/>
</dbReference>
<dbReference type="EMBL" id="JACHIO010000006">
    <property type="protein sequence ID" value="MBB5063464.1"/>
    <property type="molecule type" value="Genomic_DNA"/>
</dbReference>
<dbReference type="Gene3D" id="1.25.40.10">
    <property type="entry name" value="Tetratricopeptide repeat domain"/>
    <property type="match status" value="2"/>
</dbReference>
<sequence length="193" mass="21693">MTYKKNPLCPYESGRHRKTCCQKIPRSARLAMRESVEALSKAGKHLEACELLEKLVTLSPHNPLIWNDLGIQYEAAGQMDKALDALRRSHQADSTYPPALYNLGKFTLDRFIGFHKAGLATKAEVQEMLIEAINLLNANLDRDPDNADGHYYLALAYGMKEDERMALAHMTVALRLRQASDTPLEAVVRSVVR</sequence>
<comment type="caution">
    <text evidence="2">The sequence shown here is derived from an EMBL/GenBank/DDBJ whole genome shotgun (WGS) entry which is preliminary data.</text>
</comment>
<dbReference type="SUPFAM" id="SSF48452">
    <property type="entry name" value="TPR-like"/>
    <property type="match status" value="1"/>
</dbReference>
<dbReference type="RefSeq" id="WP_184254651.1">
    <property type="nucleotide sequence ID" value="NZ_JACHIO010000006.1"/>
</dbReference>
<dbReference type="SMART" id="SM00028">
    <property type="entry name" value="TPR"/>
    <property type="match status" value="2"/>
</dbReference>
<dbReference type="Proteomes" id="UP000584867">
    <property type="component" value="Unassembled WGS sequence"/>
</dbReference>
<evidence type="ECO:0000256" key="1">
    <source>
        <dbReference type="PROSITE-ProRule" id="PRU00339"/>
    </source>
</evidence>
<evidence type="ECO:0000313" key="2">
    <source>
        <dbReference type="EMBL" id="MBB5063464.1"/>
    </source>
</evidence>
<dbReference type="Pfam" id="PF14559">
    <property type="entry name" value="TPR_19"/>
    <property type="match status" value="1"/>
</dbReference>
<keyword evidence="1" id="KW-0802">TPR repeat</keyword>
<protein>
    <submittedName>
        <fullName evidence="2">Tetratricopeptide (TPR) repeat protein</fullName>
    </submittedName>
</protein>
<evidence type="ECO:0000313" key="3">
    <source>
        <dbReference type="Proteomes" id="UP000584867"/>
    </source>
</evidence>
<proteinExistence type="predicted"/>
<accession>A0A7W7ZPN8</accession>
<reference evidence="2 3" key="1">
    <citation type="submission" date="2020-08" db="EMBL/GenBank/DDBJ databases">
        <title>Genomic Encyclopedia of Type Strains, Phase IV (KMG-V): Genome sequencing to study the core and pangenomes of soil and plant-associated prokaryotes.</title>
        <authorList>
            <person name="Whitman W."/>
        </authorList>
    </citation>
    <scope>NUCLEOTIDE SEQUENCE [LARGE SCALE GENOMIC DNA]</scope>
    <source>
        <strain evidence="2 3">X5P3</strain>
    </source>
</reference>
<dbReference type="AlphaFoldDB" id="A0A7W7ZPN8"/>